<proteinExistence type="predicted"/>
<accession>A0AAW5N288</accession>
<organism evidence="1 2">
    <name type="scientific">Escherichia marmotae</name>
    <dbReference type="NCBI Taxonomy" id="1499973"/>
    <lineage>
        <taxon>Bacteria</taxon>
        <taxon>Pseudomonadati</taxon>
        <taxon>Pseudomonadota</taxon>
        <taxon>Gammaproteobacteria</taxon>
        <taxon>Enterobacterales</taxon>
        <taxon>Enterobacteriaceae</taxon>
        <taxon>Escherichia</taxon>
    </lineage>
</organism>
<name>A0AAW5N288_9ESCH</name>
<evidence type="ECO:0000313" key="2">
    <source>
        <dbReference type="Proteomes" id="UP001206878"/>
    </source>
</evidence>
<dbReference type="Proteomes" id="UP001206878">
    <property type="component" value="Unassembled WGS sequence"/>
</dbReference>
<comment type="caution">
    <text evidence="1">The sequence shown here is derived from an EMBL/GenBank/DDBJ whole genome shotgun (WGS) entry which is preliminary data.</text>
</comment>
<feature type="non-terminal residue" evidence="1">
    <location>
        <position position="1"/>
    </location>
</feature>
<gene>
    <name evidence="1" type="ORF">NVV43_27545</name>
</gene>
<feature type="non-terminal residue" evidence="1">
    <location>
        <position position="85"/>
    </location>
</feature>
<dbReference type="EMBL" id="JANPXH010000983">
    <property type="protein sequence ID" value="MCR6679227.1"/>
    <property type="molecule type" value="Genomic_DNA"/>
</dbReference>
<protein>
    <submittedName>
        <fullName evidence="1">Uncharacterized protein</fullName>
    </submittedName>
</protein>
<reference evidence="1" key="1">
    <citation type="submission" date="2022-07" db="EMBL/GenBank/DDBJ databases">
        <title>Diversity of ethanolamine utilization by human commensal Escherichia coli.</title>
        <authorList>
            <person name="Jubelin G."/>
        </authorList>
    </citation>
    <scope>NUCLEOTIDE SEQUENCE</scope>
    <source>
        <strain evidence="1">S1</strain>
    </source>
</reference>
<dbReference type="AlphaFoldDB" id="A0AAW5N288"/>
<sequence>RLPSEVSTLAVFAGPPSVAHAEALLRGVDAKSARLDERLDAIFIGVPHTTPYLPREAPNPATAAYLGLGLALRLWRDEFPVVEGG</sequence>
<evidence type="ECO:0000313" key="1">
    <source>
        <dbReference type="EMBL" id="MCR6679227.1"/>
    </source>
</evidence>